<keyword evidence="1" id="KW-1185">Reference proteome</keyword>
<dbReference type="WBParaSite" id="snap_masked-unitig_44149-processed-gene-0.1-mRNA-1">
    <property type="protein sequence ID" value="snap_masked-unitig_44149-processed-gene-0.1-mRNA-1"/>
    <property type="gene ID" value="snap_masked-unitig_44149-processed-gene-0.1"/>
</dbReference>
<dbReference type="AlphaFoldDB" id="A0A1I8JSD0"/>
<proteinExistence type="predicted"/>
<evidence type="ECO:0000313" key="1">
    <source>
        <dbReference type="Proteomes" id="UP000095280"/>
    </source>
</evidence>
<evidence type="ECO:0000313" key="2">
    <source>
        <dbReference type="WBParaSite" id="snap_masked-unitig_44149-processed-gene-0.1-mRNA-1"/>
    </source>
</evidence>
<dbReference type="Proteomes" id="UP000095280">
    <property type="component" value="Unplaced"/>
</dbReference>
<reference evidence="2" key="1">
    <citation type="submission" date="2016-11" db="UniProtKB">
        <authorList>
            <consortium name="WormBaseParasite"/>
        </authorList>
    </citation>
    <scope>IDENTIFICATION</scope>
</reference>
<organism evidence="1 2">
    <name type="scientific">Macrostomum lignano</name>
    <dbReference type="NCBI Taxonomy" id="282301"/>
    <lineage>
        <taxon>Eukaryota</taxon>
        <taxon>Metazoa</taxon>
        <taxon>Spiralia</taxon>
        <taxon>Lophotrochozoa</taxon>
        <taxon>Platyhelminthes</taxon>
        <taxon>Rhabditophora</taxon>
        <taxon>Macrostomorpha</taxon>
        <taxon>Macrostomida</taxon>
        <taxon>Macrostomidae</taxon>
        <taxon>Macrostomum</taxon>
    </lineage>
</organism>
<accession>A0A1I8JSD0</accession>
<name>A0A1I8JSD0_9PLAT</name>
<protein>
    <submittedName>
        <fullName evidence="2">PDEase domain-containing protein</fullName>
    </submittedName>
</protein>
<sequence length="289" mass="32212">PISGKQAGREWDRLSKSNEAFWSRISEYGIELMKAFVQVNSTRGICCEVNSHQRIFLKASSHQRRLLQVQQPPDGVFLQVKQHQRLLLQVKSIPGGCSCKSKATRGCSCKSTATRGLLLQVNSATEAVFFASGRQHQIMLKQLSLSQSIGEELRPRLHRRNSLSMDQCPLAPASWSQAPVRQRRCSRAPPMAVHSHSGSDTGLLLADSSVSRIASRIAQSMDNVQKRRSVTDSNHLRVLHDSLTSLTHRITGAPVVRRVCQQINRSVARWSRRESDFVVAASADKNNVL</sequence>